<evidence type="ECO:0000313" key="3">
    <source>
        <dbReference type="Proteomes" id="UP000265742"/>
    </source>
</evidence>
<feature type="region of interest" description="Disordered" evidence="1">
    <location>
        <begin position="415"/>
        <end position="450"/>
    </location>
</feature>
<dbReference type="GO" id="GO:0004519">
    <property type="term" value="F:endonuclease activity"/>
    <property type="evidence" value="ECO:0007669"/>
    <property type="project" value="UniProtKB-KW"/>
</dbReference>
<gene>
    <name evidence="2" type="ORF">D1781_04505</name>
</gene>
<keyword evidence="2" id="KW-0540">Nuclease</keyword>
<dbReference type="Proteomes" id="UP000265742">
    <property type="component" value="Unassembled WGS sequence"/>
</dbReference>
<dbReference type="AlphaFoldDB" id="A0A3A1U2B3"/>
<comment type="caution">
    <text evidence="2">The sequence shown here is derived from an EMBL/GenBank/DDBJ whole genome shotgun (WGS) entry which is preliminary data.</text>
</comment>
<dbReference type="EMBL" id="QXTG01000001">
    <property type="protein sequence ID" value="RIX30681.1"/>
    <property type="molecule type" value="Genomic_DNA"/>
</dbReference>
<protein>
    <submittedName>
        <fullName evidence="2">HNH endonuclease</fullName>
    </submittedName>
</protein>
<feature type="compositionally biased region" description="Pro residues" evidence="1">
    <location>
        <begin position="425"/>
        <end position="450"/>
    </location>
</feature>
<dbReference type="CDD" id="cd00085">
    <property type="entry name" value="HNHc"/>
    <property type="match status" value="1"/>
</dbReference>
<keyword evidence="2" id="KW-0378">Hydrolase</keyword>
<organism evidence="2 3">
    <name type="scientific">Amnibacterium setariae</name>
    <dbReference type="NCBI Taxonomy" id="2306585"/>
    <lineage>
        <taxon>Bacteria</taxon>
        <taxon>Bacillati</taxon>
        <taxon>Actinomycetota</taxon>
        <taxon>Actinomycetes</taxon>
        <taxon>Micrococcales</taxon>
        <taxon>Microbacteriaceae</taxon>
        <taxon>Amnibacterium</taxon>
    </lineage>
</organism>
<sequence length="450" mass="48733">MFEDGASDEAERAIPPELADAWRALPAALTEDAAVYSQEMAAEAARASTIADAHRIDALLFAYERAMIDLAVRFGSSYGTRAGLGAQAFFRSFGLQNGAHPAAVAGEVDAGLILRDRLPLTWRAFQAGKASWNRMRTVVREAEGLDAEHWAAYDEVAAVKVVSSMRLKDDLRKARARLDDEAAAKRARTTHERRRTSLELGHDGGVAFVAEGLAADWVPINDALHRAAVAAHGIDGETRGIAQLRHDIALDLLRNGLQSPATDGALVPQRKPVQVQLILTVPALAWLGKTKEQAQLTGYGPIDLETAKALAGTATSFIRVLTDPITGVRLTMDRRVYAPPADLARWVKIRDGRSRFPGSTTPPHLADIDHAREWQHGGTTDSANLVTLGRTDHNLKSAGLFTEAVEDDGTVGWNEAWGHHFSDPPNDPLDPAPPELLPPRPSDPDEPCPF</sequence>
<keyword evidence="3" id="KW-1185">Reference proteome</keyword>
<proteinExistence type="predicted"/>
<dbReference type="InterPro" id="IPR003615">
    <property type="entry name" value="HNH_nuc"/>
</dbReference>
<accession>A0A3A1U2B3</accession>
<reference evidence="3" key="1">
    <citation type="submission" date="2018-09" db="EMBL/GenBank/DDBJ databases">
        <authorList>
            <person name="Kim I."/>
        </authorList>
    </citation>
    <scope>NUCLEOTIDE SEQUENCE [LARGE SCALE GENOMIC DNA]</scope>
    <source>
        <strain evidence="3">DD4a</strain>
    </source>
</reference>
<evidence type="ECO:0000313" key="2">
    <source>
        <dbReference type="EMBL" id="RIX30681.1"/>
    </source>
</evidence>
<name>A0A3A1U2B3_9MICO</name>
<keyword evidence="2" id="KW-0255">Endonuclease</keyword>
<evidence type="ECO:0000256" key="1">
    <source>
        <dbReference type="SAM" id="MobiDB-lite"/>
    </source>
</evidence>
<dbReference type="OrthoDB" id="3261064at2"/>
<dbReference type="RefSeq" id="WP_119481042.1">
    <property type="nucleotide sequence ID" value="NZ_QXTG01000001.1"/>
</dbReference>